<dbReference type="InterPro" id="IPR036390">
    <property type="entry name" value="WH_DNA-bd_sf"/>
</dbReference>
<sequence length="308" mass="33662">MRPDLNLLYALDALLQEGSVVGAAKRMNLSPPAMSRTLSRLRESTGDPIFVQSGRQLVPTAHALQLAKNLQPLIHDATQVLLPSDAIDLAQLTDQFNIRANDVFVAIYAQALLSAMRQDMPLASLCFTPEEDDVDDEALRSGRVDLFISAARPMGHEIRVQPLFSTDMIGVACADHAIFNAPIDATVWASYAHIGVSRRGKSQGPIDQALAELGLTRHVAMITPTASSALLALLHTDLLLTLPRQLALSAQRMGLNIGCFELPVSLGPVVITQAWHPRLHLQPGHQWLRQKIRDLTRQPTLSVQQTHG</sequence>
<dbReference type="Proteomes" id="UP000093391">
    <property type="component" value="Chromosome"/>
</dbReference>
<reference evidence="6 7" key="1">
    <citation type="submission" date="2016-08" db="EMBL/GenBank/DDBJ databases">
        <authorList>
            <person name="Seilhamer J.J."/>
        </authorList>
    </citation>
    <scope>NUCLEOTIDE SEQUENCE [LARGE SCALE GENOMIC DNA]</scope>
    <source>
        <strain evidence="6 7">BRTC-1</strain>
    </source>
</reference>
<dbReference type="OrthoDB" id="8557381at2"/>
<dbReference type="InterPro" id="IPR036388">
    <property type="entry name" value="WH-like_DNA-bd_sf"/>
</dbReference>
<dbReference type="Pfam" id="PF03466">
    <property type="entry name" value="LysR_substrate"/>
    <property type="match status" value="1"/>
</dbReference>
<dbReference type="Gene3D" id="3.40.190.10">
    <property type="entry name" value="Periplasmic binding protein-like II"/>
    <property type="match status" value="2"/>
</dbReference>
<dbReference type="STRING" id="1789224.BFG52_10335"/>
<keyword evidence="2" id="KW-0805">Transcription regulation</keyword>
<dbReference type="RefSeq" id="WP_067555686.1">
    <property type="nucleotide sequence ID" value="NZ_CP016895.1"/>
</dbReference>
<dbReference type="InterPro" id="IPR005119">
    <property type="entry name" value="LysR_subst-bd"/>
</dbReference>
<evidence type="ECO:0000256" key="1">
    <source>
        <dbReference type="ARBA" id="ARBA00009437"/>
    </source>
</evidence>
<dbReference type="Pfam" id="PF00126">
    <property type="entry name" value="HTH_1"/>
    <property type="match status" value="1"/>
</dbReference>
<gene>
    <name evidence="6" type="ORF">BFG52_10335</name>
</gene>
<dbReference type="PANTHER" id="PTHR30118">
    <property type="entry name" value="HTH-TYPE TRANSCRIPTIONAL REGULATOR LEUO-RELATED"/>
    <property type="match status" value="1"/>
</dbReference>
<evidence type="ECO:0000313" key="6">
    <source>
        <dbReference type="EMBL" id="AOA58711.1"/>
    </source>
</evidence>
<dbReference type="KEGG" id="ala:BFG52_10335"/>
<organism evidence="6 7">
    <name type="scientific">Acinetobacter larvae</name>
    <dbReference type="NCBI Taxonomy" id="1789224"/>
    <lineage>
        <taxon>Bacteria</taxon>
        <taxon>Pseudomonadati</taxon>
        <taxon>Pseudomonadota</taxon>
        <taxon>Gammaproteobacteria</taxon>
        <taxon>Moraxellales</taxon>
        <taxon>Moraxellaceae</taxon>
        <taxon>Acinetobacter</taxon>
    </lineage>
</organism>
<dbReference type="GO" id="GO:0003677">
    <property type="term" value="F:DNA binding"/>
    <property type="evidence" value="ECO:0007669"/>
    <property type="project" value="UniProtKB-KW"/>
</dbReference>
<evidence type="ECO:0000256" key="4">
    <source>
        <dbReference type="ARBA" id="ARBA00023163"/>
    </source>
</evidence>
<dbReference type="SUPFAM" id="SSF53850">
    <property type="entry name" value="Periplasmic binding protein-like II"/>
    <property type="match status" value="1"/>
</dbReference>
<accession>A0A1B2M0L9</accession>
<evidence type="ECO:0000256" key="3">
    <source>
        <dbReference type="ARBA" id="ARBA00023125"/>
    </source>
</evidence>
<keyword evidence="7" id="KW-1185">Reference proteome</keyword>
<dbReference type="AlphaFoldDB" id="A0A1B2M0L9"/>
<keyword evidence="4" id="KW-0804">Transcription</keyword>
<dbReference type="SUPFAM" id="SSF46785">
    <property type="entry name" value="Winged helix' DNA-binding domain"/>
    <property type="match status" value="1"/>
</dbReference>
<dbReference type="EMBL" id="CP016895">
    <property type="protein sequence ID" value="AOA58711.1"/>
    <property type="molecule type" value="Genomic_DNA"/>
</dbReference>
<feature type="domain" description="HTH lysR-type" evidence="5">
    <location>
        <begin position="3"/>
        <end position="60"/>
    </location>
</feature>
<dbReference type="InterPro" id="IPR050389">
    <property type="entry name" value="LysR-type_TF"/>
</dbReference>
<dbReference type="PROSITE" id="PS50931">
    <property type="entry name" value="HTH_LYSR"/>
    <property type="match status" value="1"/>
</dbReference>
<dbReference type="GO" id="GO:0003700">
    <property type="term" value="F:DNA-binding transcription factor activity"/>
    <property type="evidence" value="ECO:0007669"/>
    <property type="project" value="InterPro"/>
</dbReference>
<comment type="similarity">
    <text evidence="1">Belongs to the LysR transcriptional regulatory family.</text>
</comment>
<proteinExistence type="inferred from homology"/>
<dbReference type="InterPro" id="IPR000847">
    <property type="entry name" value="LysR_HTH_N"/>
</dbReference>
<evidence type="ECO:0000256" key="2">
    <source>
        <dbReference type="ARBA" id="ARBA00023015"/>
    </source>
</evidence>
<evidence type="ECO:0000259" key="5">
    <source>
        <dbReference type="PROSITE" id="PS50931"/>
    </source>
</evidence>
<keyword evidence="3" id="KW-0238">DNA-binding</keyword>
<dbReference type="PANTHER" id="PTHR30118:SF15">
    <property type="entry name" value="TRANSCRIPTIONAL REGULATORY PROTEIN"/>
    <property type="match status" value="1"/>
</dbReference>
<name>A0A1B2M0L9_9GAMM</name>
<dbReference type="Gene3D" id="1.10.10.10">
    <property type="entry name" value="Winged helix-like DNA-binding domain superfamily/Winged helix DNA-binding domain"/>
    <property type="match status" value="1"/>
</dbReference>
<protein>
    <submittedName>
        <fullName evidence="6">LysR family transcriptional regulator</fullName>
    </submittedName>
</protein>
<evidence type="ECO:0000313" key="7">
    <source>
        <dbReference type="Proteomes" id="UP000093391"/>
    </source>
</evidence>